<dbReference type="Proteomes" id="UP000275385">
    <property type="component" value="Unassembled WGS sequence"/>
</dbReference>
<evidence type="ECO:0000256" key="7">
    <source>
        <dbReference type="SAM" id="SignalP"/>
    </source>
</evidence>
<keyword evidence="7" id="KW-0732">Signal</keyword>
<keyword evidence="10" id="KW-1185">Reference proteome</keyword>
<dbReference type="PANTHER" id="PTHR15549">
    <property type="entry name" value="PAIRED IMMUNOGLOBULIN-LIKE TYPE 2 RECEPTOR"/>
    <property type="match status" value="1"/>
</dbReference>
<feature type="domain" description="WSC" evidence="8">
    <location>
        <begin position="29"/>
        <end position="116"/>
    </location>
</feature>
<dbReference type="InterPro" id="IPR051694">
    <property type="entry name" value="Immunoregulatory_rcpt-like"/>
</dbReference>
<feature type="region of interest" description="Disordered" evidence="5">
    <location>
        <begin position="279"/>
        <end position="357"/>
    </location>
</feature>
<dbReference type="GO" id="GO:0071944">
    <property type="term" value="C:cell periphery"/>
    <property type="evidence" value="ECO:0007669"/>
    <property type="project" value="UniProtKB-ARBA"/>
</dbReference>
<comment type="subcellular location">
    <subcellularLocation>
        <location evidence="1">Membrane</location>
        <topology evidence="1">Single-pass membrane protein</topology>
    </subcellularLocation>
</comment>
<feature type="signal peptide" evidence="7">
    <location>
        <begin position="1"/>
        <end position="26"/>
    </location>
</feature>
<feature type="chain" id="PRO_5044085690" description="WSC domain-containing protein" evidence="7">
    <location>
        <begin position="27"/>
        <end position="357"/>
    </location>
</feature>
<organism evidence="9 10">
    <name type="scientific">Coniochaeta pulveracea</name>
    <dbReference type="NCBI Taxonomy" id="177199"/>
    <lineage>
        <taxon>Eukaryota</taxon>
        <taxon>Fungi</taxon>
        <taxon>Dikarya</taxon>
        <taxon>Ascomycota</taxon>
        <taxon>Pezizomycotina</taxon>
        <taxon>Sordariomycetes</taxon>
        <taxon>Sordariomycetidae</taxon>
        <taxon>Coniochaetales</taxon>
        <taxon>Coniochaetaceae</taxon>
        <taxon>Coniochaeta</taxon>
    </lineage>
</organism>
<dbReference type="Pfam" id="PF01822">
    <property type="entry name" value="WSC"/>
    <property type="match status" value="1"/>
</dbReference>
<accession>A0A420YEN4</accession>
<proteinExistence type="predicted"/>
<dbReference type="SMART" id="SM00321">
    <property type="entry name" value="WSC"/>
    <property type="match status" value="1"/>
</dbReference>
<dbReference type="PANTHER" id="PTHR15549:SF26">
    <property type="entry name" value="AXIAL BUDDING PATTERN PROTEIN 2-RELATED"/>
    <property type="match status" value="1"/>
</dbReference>
<feature type="region of interest" description="Disordered" evidence="5">
    <location>
        <begin position="248"/>
        <end position="267"/>
    </location>
</feature>
<dbReference type="GO" id="GO:0016020">
    <property type="term" value="C:membrane"/>
    <property type="evidence" value="ECO:0007669"/>
    <property type="project" value="UniProtKB-SubCell"/>
</dbReference>
<feature type="compositionally biased region" description="Low complexity" evidence="5">
    <location>
        <begin position="251"/>
        <end position="264"/>
    </location>
</feature>
<evidence type="ECO:0000313" key="10">
    <source>
        <dbReference type="Proteomes" id="UP000275385"/>
    </source>
</evidence>
<reference evidence="9 10" key="1">
    <citation type="submission" date="2018-08" db="EMBL/GenBank/DDBJ databases">
        <title>Draft genome of the lignicolous fungus Coniochaeta pulveracea.</title>
        <authorList>
            <person name="Borstlap C.J."/>
            <person name="De Witt R.N."/>
            <person name="Botha A."/>
            <person name="Volschenk H."/>
        </authorList>
    </citation>
    <scope>NUCLEOTIDE SEQUENCE [LARGE SCALE GENOMIC DNA]</scope>
    <source>
        <strain evidence="9 10">CAB683</strain>
    </source>
</reference>
<protein>
    <recommendedName>
        <fullName evidence="8">WSC domain-containing protein</fullName>
    </recommendedName>
</protein>
<evidence type="ECO:0000313" key="9">
    <source>
        <dbReference type="EMBL" id="RKU46224.1"/>
    </source>
</evidence>
<evidence type="ECO:0000256" key="1">
    <source>
        <dbReference type="ARBA" id="ARBA00004167"/>
    </source>
</evidence>
<keyword evidence="2 6" id="KW-0812">Transmembrane</keyword>
<dbReference type="OrthoDB" id="2537459at2759"/>
<evidence type="ECO:0000256" key="4">
    <source>
        <dbReference type="ARBA" id="ARBA00023136"/>
    </source>
</evidence>
<dbReference type="PROSITE" id="PS51212">
    <property type="entry name" value="WSC"/>
    <property type="match status" value="1"/>
</dbReference>
<keyword evidence="4 6" id="KW-0472">Membrane</keyword>
<evidence type="ECO:0000256" key="5">
    <source>
        <dbReference type="SAM" id="MobiDB-lite"/>
    </source>
</evidence>
<dbReference type="STRING" id="177199.A0A420YEN4"/>
<dbReference type="InterPro" id="IPR002889">
    <property type="entry name" value="WSC_carb-bd"/>
</dbReference>
<dbReference type="EMBL" id="QVQW01000015">
    <property type="protein sequence ID" value="RKU46224.1"/>
    <property type="molecule type" value="Genomic_DNA"/>
</dbReference>
<evidence type="ECO:0000256" key="3">
    <source>
        <dbReference type="ARBA" id="ARBA00022989"/>
    </source>
</evidence>
<name>A0A420YEN4_9PEZI</name>
<dbReference type="EMBL" id="QVQW01000015">
    <property type="protein sequence ID" value="RKU46225.1"/>
    <property type="molecule type" value="Genomic_DNA"/>
</dbReference>
<evidence type="ECO:0000256" key="2">
    <source>
        <dbReference type="ARBA" id="ARBA00022692"/>
    </source>
</evidence>
<dbReference type="AlphaFoldDB" id="A0A420YEN4"/>
<comment type="caution">
    <text evidence="9">The sequence shown here is derived from an EMBL/GenBank/DDBJ whole genome shotgun (WGS) entry which is preliminary data.</text>
</comment>
<evidence type="ECO:0000259" key="8">
    <source>
        <dbReference type="PROSITE" id="PS51212"/>
    </source>
</evidence>
<keyword evidence="3 6" id="KW-1133">Transmembrane helix</keyword>
<gene>
    <name evidence="9" type="ORF">DL546_004213</name>
</gene>
<evidence type="ECO:0000256" key="6">
    <source>
        <dbReference type="SAM" id="Phobius"/>
    </source>
</evidence>
<sequence>MTVASHSTSLWSAILLTALLWALAWAQPSIEMDYCATINTASGAANHSIYQSDGLCHDFCQAKYAIAIVKGDSCWCSNFVPDESVQVDTSECSKPCPGYITDVCGGDTEYGYMLLGKSPSGTVGGTTSTTAAPTTSTTPAANEQTTSQVTTSEVTTTDPTTSASSTTEPPQRTTVTVGGTVKTIVITPSASPQGSSSPSSADISSSGTKHGLSAGAAAGVAIAVVVIVLALAGGIAWFMIKRRRKAAADLGGPSSPSHRGSSSGIMAAPGVPEVAETRYYMGSPNNDNNPPPGPERRRSTLMPVDPRLDPFSKGIYNRTENRSHESINTLEDNQDYSRRIQEPPRVLRAINPDPDYD</sequence>
<feature type="region of interest" description="Disordered" evidence="5">
    <location>
        <begin position="123"/>
        <end position="212"/>
    </location>
</feature>
<feature type="transmembrane region" description="Helical" evidence="6">
    <location>
        <begin position="214"/>
        <end position="240"/>
    </location>
</feature>